<dbReference type="GO" id="GO:0000981">
    <property type="term" value="F:DNA-binding transcription factor activity, RNA polymerase II-specific"/>
    <property type="evidence" value="ECO:0007669"/>
    <property type="project" value="InterPro"/>
</dbReference>
<keyword evidence="1" id="KW-0539">Nucleus</keyword>
<dbReference type="AlphaFoldDB" id="A0AAN6Y890"/>
<protein>
    <recommendedName>
        <fullName evidence="3">Zn(2)-C6 fungal-type domain-containing protein</fullName>
    </recommendedName>
</protein>
<accession>A0AAN6Y890</accession>
<organism evidence="4 5">
    <name type="scientific">Rhypophila decipiens</name>
    <dbReference type="NCBI Taxonomy" id="261697"/>
    <lineage>
        <taxon>Eukaryota</taxon>
        <taxon>Fungi</taxon>
        <taxon>Dikarya</taxon>
        <taxon>Ascomycota</taxon>
        <taxon>Pezizomycotina</taxon>
        <taxon>Sordariomycetes</taxon>
        <taxon>Sordariomycetidae</taxon>
        <taxon>Sordariales</taxon>
        <taxon>Naviculisporaceae</taxon>
        <taxon>Rhypophila</taxon>
    </lineage>
</organism>
<dbReference type="PROSITE" id="PS50048">
    <property type="entry name" value="ZN2_CY6_FUNGAL_2"/>
    <property type="match status" value="1"/>
</dbReference>
<evidence type="ECO:0000313" key="5">
    <source>
        <dbReference type="Proteomes" id="UP001301769"/>
    </source>
</evidence>
<proteinExistence type="predicted"/>
<feature type="domain" description="Zn(2)-C6 fungal-type" evidence="3">
    <location>
        <begin position="23"/>
        <end position="57"/>
    </location>
</feature>
<keyword evidence="5" id="KW-1185">Reference proteome</keyword>
<dbReference type="SUPFAM" id="SSF57701">
    <property type="entry name" value="Zn2/Cys6 DNA-binding domain"/>
    <property type="match status" value="1"/>
</dbReference>
<dbReference type="PROSITE" id="PS00463">
    <property type="entry name" value="ZN2_CY6_FUNGAL_1"/>
    <property type="match status" value="1"/>
</dbReference>
<dbReference type="Gene3D" id="4.10.240.10">
    <property type="entry name" value="Zn(2)-C6 fungal-type DNA-binding domain"/>
    <property type="match status" value="1"/>
</dbReference>
<feature type="region of interest" description="Disordered" evidence="2">
    <location>
        <begin position="131"/>
        <end position="150"/>
    </location>
</feature>
<dbReference type="PANTHER" id="PTHR37540">
    <property type="entry name" value="TRANSCRIPTION FACTOR (ACR-2), PUTATIVE-RELATED-RELATED"/>
    <property type="match status" value="1"/>
</dbReference>
<dbReference type="PANTHER" id="PTHR37540:SF5">
    <property type="entry name" value="TRANSCRIPTION FACTOR DOMAIN-CONTAINING PROTEIN"/>
    <property type="match status" value="1"/>
</dbReference>
<gene>
    <name evidence="4" type="ORF">QBC37DRAFT_156957</name>
</gene>
<sequence length="609" mass="68328">MQKPPASSTLKASGRRQPRLPKSCGECRKRKQKCVLPAPGNPCLNCAKRWPPVECIVHQEHVGDDKMTKTIRVSSGNVEVEVTSSRDFQATVQPSASAHPVQWSVYVLPGTASKSSSVAKDKRTIEKFDKPWRTGRDDHDDEYINSSRGSDVSRPKGSLVICGRGLSGQPVTTIGGVLSAIDCVNSEPVENTARNTELMYFFLQFVAPNLVSIDGESMPTVFRVIMLPWMLQSHLFPNIAILMASVVQVLEKGQEAPESSSEPLAIKSKVLTMINRVLTKGDYDLSDVLRSIINLVMIEWFWGAHESSMWAHLKGLKDLVNNHGGQDPLKAQDPIFAICLMLADYAIACGFEADLCVQNGESVKKKCPPCPELPDESLASPLGDSALRFMELRHKLHLSDEAAQILDDIQFLTLSINCPDRIGRDVSEGTRIANTAKIQSTASWMHRRLQALEDKTGRQFADTEESIVTETIRMTALIYTEAIMWLRPISKVKGDHLTERLCDNLRRVSSRRWKELPGIFMWLVAVGTPQIPAENAKDRRTETSDALADREKQLRIRYLRRKLATAAQVVGQEQFPLAIWYLRSYWVVQRWIFDESQKEENSWITSACK</sequence>
<dbReference type="Proteomes" id="UP001301769">
    <property type="component" value="Unassembled WGS sequence"/>
</dbReference>
<dbReference type="EMBL" id="MU858096">
    <property type="protein sequence ID" value="KAK4214274.1"/>
    <property type="molecule type" value="Genomic_DNA"/>
</dbReference>
<dbReference type="InterPro" id="IPR021858">
    <property type="entry name" value="Fun_TF"/>
</dbReference>
<feature type="region of interest" description="Disordered" evidence="2">
    <location>
        <begin position="1"/>
        <end position="23"/>
    </location>
</feature>
<dbReference type="CDD" id="cd00067">
    <property type="entry name" value="GAL4"/>
    <property type="match status" value="1"/>
</dbReference>
<dbReference type="Pfam" id="PF11951">
    <property type="entry name" value="Fungal_trans_2"/>
    <property type="match status" value="1"/>
</dbReference>
<reference evidence="4" key="1">
    <citation type="journal article" date="2023" name="Mol. Phylogenet. Evol.">
        <title>Genome-scale phylogeny and comparative genomics of the fungal order Sordariales.</title>
        <authorList>
            <person name="Hensen N."/>
            <person name="Bonometti L."/>
            <person name="Westerberg I."/>
            <person name="Brannstrom I.O."/>
            <person name="Guillou S."/>
            <person name="Cros-Aarteil S."/>
            <person name="Calhoun S."/>
            <person name="Haridas S."/>
            <person name="Kuo A."/>
            <person name="Mondo S."/>
            <person name="Pangilinan J."/>
            <person name="Riley R."/>
            <person name="LaButti K."/>
            <person name="Andreopoulos B."/>
            <person name="Lipzen A."/>
            <person name="Chen C."/>
            <person name="Yan M."/>
            <person name="Daum C."/>
            <person name="Ng V."/>
            <person name="Clum A."/>
            <person name="Steindorff A."/>
            <person name="Ohm R.A."/>
            <person name="Martin F."/>
            <person name="Silar P."/>
            <person name="Natvig D.O."/>
            <person name="Lalanne C."/>
            <person name="Gautier V."/>
            <person name="Ament-Velasquez S.L."/>
            <person name="Kruys A."/>
            <person name="Hutchinson M.I."/>
            <person name="Powell A.J."/>
            <person name="Barry K."/>
            <person name="Miller A.N."/>
            <person name="Grigoriev I.V."/>
            <person name="Debuchy R."/>
            <person name="Gladieux P."/>
            <person name="Hiltunen Thoren M."/>
            <person name="Johannesson H."/>
        </authorList>
    </citation>
    <scope>NUCLEOTIDE SEQUENCE</scope>
    <source>
        <strain evidence="4">PSN293</strain>
    </source>
</reference>
<dbReference type="InterPro" id="IPR036864">
    <property type="entry name" value="Zn2-C6_fun-type_DNA-bd_sf"/>
</dbReference>
<feature type="compositionally biased region" description="Polar residues" evidence="2">
    <location>
        <begin position="1"/>
        <end position="11"/>
    </location>
</feature>
<evidence type="ECO:0000313" key="4">
    <source>
        <dbReference type="EMBL" id="KAK4214274.1"/>
    </source>
</evidence>
<evidence type="ECO:0000259" key="3">
    <source>
        <dbReference type="PROSITE" id="PS50048"/>
    </source>
</evidence>
<evidence type="ECO:0000256" key="2">
    <source>
        <dbReference type="SAM" id="MobiDB-lite"/>
    </source>
</evidence>
<reference evidence="4" key="2">
    <citation type="submission" date="2023-05" db="EMBL/GenBank/DDBJ databases">
        <authorList>
            <consortium name="Lawrence Berkeley National Laboratory"/>
            <person name="Steindorff A."/>
            <person name="Hensen N."/>
            <person name="Bonometti L."/>
            <person name="Westerberg I."/>
            <person name="Brannstrom I.O."/>
            <person name="Guillou S."/>
            <person name="Cros-Aarteil S."/>
            <person name="Calhoun S."/>
            <person name="Haridas S."/>
            <person name="Kuo A."/>
            <person name="Mondo S."/>
            <person name="Pangilinan J."/>
            <person name="Riley R."/>
            <person name="Labutti K."/>
            <person name="Andreopoulos B."/>
            <person name="Lipzen A."/>
            <person name="Chen C."/>
            <person name="Yanf M."/>
            <person name="Daum C."/>
            <person name="Ng V."/>
            <person name="Clum A."/>
            <person name="Ohm R."/>
            <person name="Martin F."/>
            <person name="Silar P."/>
            <person name="Natvig D."/>
            <person name="Lalanne C."/>
            <person name="Gautier V."/>
            <person name="Ament-Velasquez S.L."/>
            <person name="Kruys A."/>
            <person name="Hutchinson M.I."/>
            <person name="Powell A.J."/>
            <person name="Barry K."/>
            <person name="Miller A.N."/>
            <person name="Grigoriev I.V."/>
            <person name="Debuchy R."/>
            <person name="Gladieux P."/>
            <person name="Thoren M.H."/>
            <person name="Johannesson H."/>
        </authorList>
    </citation>
    <scope>NUCLEOTIDE SEQUENCE</scope>
    <source>
        <strain evidence="4">PSN293</strain>
    </source>
</reference>
<name>A0AAN6Y890_9PEZI</name>
<comment type="caution">
    <text evidence="4">The sequence shown here is derived from an EMBL/GenBank/DDBJ whole genome shotgun (WGS) entry which is preliminary data.</text>
</comment>
<dbReference type="InterPro" id="IPR001138">
    <property type="entry name" value="Zn2Cys6_DnaBD"/>
</dbReference>
<evidence type="ECO:0000256" key="1">
    <source>
        <dbReference type="ARBA" id="ARBA00023242"/>
    </source>
</evidence>
<dbReference type="GO" id="GO:0008270">
    <property type="term" value="F:zinc ion binding"/>
    <property type="evidence" value="ECO:0007669"/>
    <property type="project" value="InterPro"/>
</dbReference>